<keyword evidence="2" id="KW-1185">Reference proteome</keyword>
<feature type="non-terminal residue" evidence="1">
    <location>
        <position position="324"/>
    </location>
</feature>
<comment type="caution">
    <text evidence="1">The sequence shown here is derived from an EMBL/GenBank/DDBJ whole genome shotgun (WGS) entry which is preliminary data.</text>
</comment>
<proteinExistence type="predicted"/>
<reference evidence="1" key="1">
    <citation type="submission" date="2021-06" db="EMBL/GenBank/DDBJ databases">
        <authorList>
            <person name="Kallberg Y."/>
            <person name="Tangrot J."/>
            <person name="Rosling A."/>
        </authorList>
    </citation>
    <scope>NUCLEOTIDE SEQUENCE</scope>
    <source>
        <strain evidence="1">CL356</strain>
    </source>
</reference>
<name>A0ACA9PC62_9GLOM</name>
<evidence type="ECO:0000313" key="1">
    <source>
        <dbReference type="EMBL" id="CAG8703027.1"/>
    </source>
</evidence>
<protein>
    <submittedName>
        <fullName evidence="1">2076_t:CDS:1</fullName>
    </submittedName>
</protein>
<sequence>LVQKHIKRQIISLEGGIQVIVDLNAYYDFVATLKVPHLVQEFANLKKLGHVFVVAEATDLAAIVRDATRYGGTFRPEDVYEFVQRRSDWKKIERDVDRTMYNLSFKEDCRPYSQGKRRANTLNSDKFVPLQPKSWSQYFHLAPQPDQPEPINLAQRFKATFSRENVSVHFVGVWDTVSSVGIVRGKNLPLTDTVDNVCFFRHALALDERRVKFLPEYAIYEKDRRPAISKGVNQDPSTPPPPPHIKEVCGGGNQLNLNLDLGRTPGIWMMSEAIGSGALLKPKKVEWDWQNLDVVQESLTGIWSLFEWIPFKRLSYQDSSSTTY</sequence>
<evidence type="ECO:0000313" key="2">
    <source>
        <dbReference type="Proteomes" id="UP000789525"/>
    </source>
</evidence>
<organism evidence="1 2">
    <name type="scientific">Acaulospora colombiana</name>
    <dbReference type="NCBI Taxonomy" id="27376"/>
    <lineage>
        <taxon>Eukaryota</taxon>
        <taxon>Fungi</taxon>
        <taxon>Fungi incertae sedis</taxon>
        <taxon>Mucoromycota</taxon>
        <taxon>Glomeromycotina</taxon>
        <taxon>Glomeromycetes</taxon>
        <taxon>Diversisporales</taxon>
        <taxon>Acaulosporaceae</taxon>
        <taxon>Acaulospora</taxon>
    </lineage>
</organism>
<dbReference type="EMBL" id="CAJVPT010032907">
    <property type="protein sequence ID" value="CAG8703027.1"/>
    <property type="molecule type" value="Genomic_DNA"/>
</dbReference>
<feature type="non-terminal residue" evidence="1">
    <location>
        <position position="1"/>
    </location>
</feature>
<gene>
    <name evidence="1" type="ORF">ACOLOM_LOCUS10335</name>
</gene>
<dbReference type="Proteomes" id="UP000789525">
    <property type="component" value="Unassembled WGS sequence"/>
</dbReference>
<accession>A0ACA9PC62</accession>